<sequence>MLLSLEKKFLFIHVPKTAGSSITTTLAPYSLPKNKPLSRKITSHIPFPEAADKVYLRQHDTALHIRRKLGRIQFEDLYKFAVVRNPYEHAASYYRFLCQRTGHRHHKRTADLTFVQFLEHRAHNATPMDQSSFLVDRSGKLLVDQILRFEMLNISFSKLCSELDIPYTELPYQNMTKNRALDAFYCPESRALVERIYQRDFDNFGYKFPDTAQ</sequence>
<dbReference type="GO" id="GO:0008146">
    <property type="term" value="F:sulfotransferase activity"/>
    <property type="evidence" value="ECO:0007669"/>
    <property type="project" value="InterPro"/>
</dbReference>
<dbReference type="EMBL" id="FWFW01000013">
    <property type="protein sequence ID" value="SLN62770.1"/>
    <property type="molecule type" value="Genomic_DNA"/>
</dbReference>
<name>A0A1Y5TKX4_9RHOB</name>
<dbReference type="Gene3D" id="3.40.50.300">
    <property type="entry name" value="P-loop containing nucleotide triphosphate hydrolases"/>
    <property type="match status" value="1"/>
</dbReference>
<dbReference type="RefSeq" id="WP_085850335.1">
    <property type="nucleotide sequence ID" value="NZ_FNZV01000013.1"/>
</dbReference>
<gene>
    <name evidence="1" type="ORF">PAM7971_03241</name>
</gene>
<dbReference type="AlphaFoldDB" id="A0A1Y5TKX4"/>
<dbReference type="InterPro" id="IPR027417">
    <property type="entry name" value="P-loop_NTPase"/>
</dbReference>
<proteinExistence type="predicted"/>
<organism evidence="1 2">
    <name type="scientific">Pacificibacter marinus</name>
    <dbReference type="NCBI Taxonomy" id="658057"/>
    <lineage>
        <taxon>Bacteria</taxon>
        <taxon>Pseudomonadati</taxon>
        <taxon>Pseudomonadota</taxon>
        <taxon>Alphaproteobacteria</taxon>
        <taxon>Rhodobacterales</taxon>
        <taxon>Roseobacteraceae</taxon>
        <taxon>Pacificibacter</taxon>
    </lineage>
</organism>
<dbReference type="Pfam" id="PF03567">
    <property type="entry name" value="Sulfotransfer_2"/>
    <property type="match status" value="1"/>
</dbReference>
<dbReference type="GO" id="GO:0016020">
    <property type="term" value="C:membrane"/>
    <property type="evidence" value="ECO:0007669"/>
    <property type="project" value="InterPro"/>
</dbReference>
<evidence type="ECO:0000313" key="2">
    <source>
        <dbReference type="Proteomes" id="UP000193307"/>
    </source>
</evidence>
<dbReference type="Proteomes" id="UP000193307">
    <property type="component" value="Unassembled WGS sequence"/>
</dbReference>
<evidence type="ECO:0000313" key="1">
    <source>
        <dbReference type="EMBL" id="SLN62770.1"/>
    </source>
</evidence>
<dbReference type="STRING" id="658057.SAMN04488032_1135"/>
<keyword evidence="2" id="KW-1185">Reference proteome</keyword>
<dbReference type="InterPro" id="IPR005331">
    <property type="entry name" value="Sulfotransferase"/>
</dbReference>
<protein>
    <submittedName>
        <fullName evidence="1">Sulfotransferase family protein</fullName>
    </submittedName>
</protein>
<dbReference type="SUPFAM" id="SSF52540">
    <property type="entry name" value="P-loop containing nucleoside triphosphate hydrolases"/>
    <property type="match status" value="1"/>
</dbReference>
<accession>A0A1Y5TKX4</accession>
<keyword evidence="1" id="KW-0808">Transferase</keyword>
<dbReference type="OrthoDB" id="288532at2"/>
<reference evidence="1 2" key="1">
    <citation type="submission" date="2017-03" db="EMBL/GenBank/DDBJ databases">
        <authorList>
            <person name="Afonso C.L."/>
            <person name="Miller P.J."/>
            <person name="Scott M.A."/>
            <person name="Spackman E."/>
            <person name="Goraichik I."/>
            <person name="Dimitrov K.M."/>
            <person name="Suarez D.L."/>
            <person name="Swayne D.E."/>
        </authorList>
    </citation>
    <scope>NUCLEOTIDE SEQUENCE [LARGE SCALE GENOMIC DNA]</scope>
    <source>
        <strain evidence="1 2">CECT 7971</strain>
    </source>
</reference>